<dbReference type="Pfam" id="PF02771">
    <property type="entry name" value="Acyl-CoA_dh_N"/>
    <property type="match status" value="1"/>
</dbReference>
<dbReference type="EC" id="1.3.99.-" evidence="9"/>
<comment type="caution">
    <text evidence="9">The sequence shown here is derived from an EMBL/GenBank/DDBJ whole genome shotgun (WGS) entry which is preliminary data.</text>
</comment>
<sequence length="395" mass="43607">MKLTFSPADEAFRQEVRAFVKANLPADIRRKVELGLRLEHADYVTWFRILEARGWLTPGWPVEHGGPGWNHVQRYIFDEETMLGGAPRIIASGIQMLGPVLIAFGTPEQKAKYLPDIRQSNTWWAQGFSEPGAGSDLAAVRTTAVLEPDGKHFVVNGHKVWTSYAHWCSMMFALVRTDPNAAKPQEGISFLLIDMNTPGVQVRPIRMLEGGTDLNECYLDNVRVPVENLVGELHKGWSYGKYLLGHERTGIAGIGSCKQQLQRARELAASEGLDGDPVLQSRLAQFEIELLALEFTALRLLSANQQSRVPAVEASMLKVRGTELRQAIYELLVEIAGPHAVPFEEAALCGELDDPASPPELSALAANYLDARKLSIYGGVNEVQRNLISKAFLAA</sequence>
<keyword evidence="4" id="KW-0274">FAD</keyword>
<dbReference type="InterPro" id="IPR046373">
    <property type="entry name" value="Acyl-CoA_Oxase/DH_mid-dom_sf"/>
</dbReference>
<comment type="similarity">
    <text evidence="2">Belongs to the acyl-CoA dehydrogenase family.</text>
</comment>
<name>A0ABM8THM7_9BURK</name>
<dbReference type="InterPro" id="IPR037069">
    <property type="entry name" value="AcylCoA_DH/ox_N_sf"/>
</dbReference>
<evidence type="ECO:0000259" key="7">
    <source>
        <dbReference type="Pfam" id="PF02770"/>
    </source>
</evidence>
<evidence type="ECO:0000259" key="8">
    <source>
        <dbReference type="Pfam" id="PF02771"/>
    </source>
</evidence>
<proteinExistence type="inferred from homology"/>
<dbReference type="SUPFAM" id="SSF56645">
    <property type="entry name" value="Acyl-CoA dehydrogenase NM domain-like"/>
    <property type="match status" value="1"/>
</dbReference>
<protein>
    <submittedName>
        <fullName evidence="9">Acyl-CoA dehydrogenase FadE17</fullName>
        <ecNumber evidence="9">1.3.99.-</ecNumber>
    </submittedName>
</protein>
<dbReference type="Gene3D" id="2.40.110.10">
    <property type="entry name" value="Butyryl-CoA Dehydrogenase, subunit A, domain 2"/>
    <property type="match status" value="1"/>
</dbReference>
<dbReference type="Pfam" id="PF02770">
    <property type="entry name" value="Acyl-CoA_dh_M"/>
    <property type="match status" value="1"/>
</dbReference>
<feature type="domain" description="Acyl-CoA dehydrogenase/oxidase C-terminal" evidence="6">
    <location>
        <begin position="235"/>
        <end position="391"/>
    </location>
</feature>
<dbReference type="InterPro" id="IPR013786">
    <property type="entry name" value="AcylCoA_DH/ox_N"/>
</dbReference>
<keyword evidence="10" id="KW-1185">Reference proteome</keyword>
<dbReference type="RefSeq" id="WP_211954106.1">
    <property type="nucleotide sequence ID" value="NZ_CAJPVI010000017.1"/>
</dbReference>
<keyword evidence="5 9" id="KW-0560">Oxidoreductase</keyword>
<feature type="domain" description="Acyl-CoA dehydrogenase/oxidase N-terminal" evidence="8">
    <location>
        <begin position="7"/>
        <end position="117"/>
    </location>
</feature>
<reference evidence="9 10" key="1">
    <citation type="submission" date="2021-03" db="EMBL/GenBank/DDBJ databases">
        <authorList>
            <person name="Peeters C."/>
        </authorList>
    </citation>
    <scope>NUCLEOTIDE SEQUENCE [LARGE SCALE GENOMIC DNA]</scope>
    <source>
        <strain evidence="9 10">LMG 26411</strain>
    </source>
</reference>
<dbReference type="InterPro" id="IPR009100">
    <property type="entry name" value="AcylCoA_DH/oxidase_NM_dom_sf"/>
</dbReference>
<dbReference type="Proteomes" id="UP000672657">
    <property type="component" value="Unassembled WGS sequence"/>
</dbReference>
<evidence type="ECO:0000256" key="3">
    <source>
        <dbReference type="ARBA" id="ARBA00022630"/>
    </source>
</evidence>
<dbReference type="PANTHER" id="PTHR43292:SF3">
    <property type="entry name" value="ACYL-COA DEHYDROGENASE FADE29"/>
    <property type="match status" value="1"/>
</dbReference>
<dbReference type="EMBL" id="CAJPVI010000017">
    <property type="protein sequence ID" value="CAG2147014.1"/>
    <property type="molecule type" value="Genomic_DNA"/>
</dbReference>
<dbReference type="Pfam" id="PF00441">
    <property type="entry name" value="Acyl-CoA_dh_1"/>
    <property type="match status" value="1"/>
</dbReference>
<evidence type="ECO:0000256" key="4">
    <source>
        <dbReference type="ARBA" id="ARBA00022827"/>
    </source>
</evidence>
<dbReference type="Gene3D" id="1.20.140.10">
    <property type="entry name" value="Butyryl-CoA Dehydrogenase, subunit A, domain 3"/>
    <property type="match status" value="1"/>
</dbReference>
<evidence type="ECO:0000313" key="10">
    <source>
        <dbReference type="Proteomes" id="UP000672657"/>
    </source>
</evidence>
<evidence type="ECO:0000256" key="1">
    <source>
        <dbReference type="ARBA" id="ARBA00001974"/>
    </source>
</evidence>
<dbReference type="GO" id="GO:0016491">
    <property type="term" value="F:oxidoreductase activity"/>
    <property type="evidence" value="ECO:0007669"/>
    <property type="project" value="UniProtKB-KW"/>
</dbReference>
<evidence type="ECO:0000313" key="9">
    <source>
        <dbReference type="EMBL" id="CAG2147014.1"/>
    </source>
</evidence>
<dbReference type="InterPro" id="IPR009075">
    <property type="entry name" value="AcylCo_DH/oxidase_C"/>
</dbReference>
<organism evidence="9 10">
    <name type="scientific">Cupriavidus numazuensis</name>
    <dbReference type="NCBI Taxonomy" id="221992"/>
    <lineage>
        <taxon>Bacteria</taxon>
        <taxon>Pseudomonadati</taxon>
        <taxon>Pseudomonadota</taxon>
        <taxon>Betaproteobacteria</taxon>
        <taxon>Burkholderiales</taxon>
        <taxon>Burkholderiaceae</taxon>
        <taxon>Cupriavidus</taxon>
    </lineage>
</organism>
<gene>
    <name evidence="9" type="ORF">LMG26411_03057</name>
</gene>
<dbReference type="PANTHER" id="PTHR43292">
    <property type="entry name" value="ACYL-COA DEHYDROGENASE"/>
    <property type="match status" value="1"/>
</dbReference>
<comment type="cofactor">
    <cofactor evidence="1">
        <name>FAD</name>
        <dbReference type="ChEBI" id="CHEBI:57692"/>
    </cofactor>
</comment>
<dbReference type="InterPro" id="IPR006091">
    <property type="entry name" value="Acyl-CoA_Oxase/DH_mid-dom"/>
</dbReference>
<dbReference type="SUPFAM" id="SSF47203">
    <property type="entry name" value="Acyl-CoA dehydrogenase C-terminal domain-like"/>
    <property type="match status" value="1"/>
</dbReference>
<evidence type="ECO:0000256" key="5">
    <source>
        <dbReference type="ARBA" id="ARBA00023002"/>
    </source>
</evidence>
<dbReference type="InterPro" id="IPR036250">
    <property type="entry name" value="AcylCo_DH-like_C"/>
</dbReference>
<feature type="domain" description="Acyl-CoA oxidase/dehydrogenase middle" evidence="7">
    <location>
        <begin position="125"/>
        <end position="222"/>
    </location>
</feature>
<accession>A0ABM8THM7</accession>
<keyword evidence="3" id="KW-0285">Flavoprotein</keyword>
<dbReference type="InterPro" id="IPR052161">
    <property type="entry name" value="Mycobact_Acyl-CoA_DH"/>
</dbReference>
<evidence type="ECO:0000259" key="6">
    <source>
        <dbReference type="Pfam" id="PF00441"/>
    </source>
</evidence>
<dbReference type="Gene3D" id="1.10.540.10">
    <property type="entry name" value="Acyl-CoA dehydrogenase/oxidase, N-terminal domain"/>
    <property type="match status" value="1"/>
</dbReference>
<evidence type="ECO:0000256" key="2">
    <source>
        <dbReference type="ARBA" id="ARBA00009347"/>
    </source>
</evidence>